<evidence type="ECO:0000256" key="1">
    <source>
        <dbReference type="ARBA" id="ARBA00000085"/>
    </source>
</evidence>
<feature type="transmembrane region" description="Helical" evidence="9">
    <location>
        <begin position="264"/>
        <end position="282"/>
    </location>
</feature>
<dbReference type="EMBL" id="BDDD01004338">
    <property type="protein sequence ID" value="GAV87479.1"/>
    <property type="molecule type" value="Genomic_DNA"/>
</dbReference>
<dbReference type="Gene3D" id="1.10.287.130">
    <property type="match status" value="1"/>
</dbReference>
<dbReference type="SMART" id="SM00448">
    <property type="entry name" value="REC"/>
    <property type="match status" value="1"/>
</dbReference>
<dbReference type="OrthoDB" id="60033at2759"/>
<evidence type="ECO:0000256" key="5">
    <source>
        <dbReference type="ARBA" id="ARBA00022824"/>
    </source>
</evidence>
<name>A0A1Q3D4T9_CEPFO</name>
<evidence type="ECO:0000256" key="3">
    <source>
        <dbReference type="ARBA" id="ARBA00012438"/>
    </source>
</evidence>
<dbReference type="GO" id="GO:0005789">
    <property type="term" value="C:endoplasmic reticulum membrane"/>
    <property type="evidence" value="ECO:0007669"/>
    <property type="project" value="UniProtKB-SubCell"/>
</dbReference>
<evidence type="ECO:0000313" key="12">
    <source>
        <dbReference type="EMBL" id="GAV87479.1"/>
    </source>
</evidence>
<dbReference type="SUPFAM" id="SSF47384">
    <property type="entry name" value="Homodimeric domain of signal transducing histidine kinase"/>
    <property type="match status" value="1"/>
</dbReference>
<dbReference type="InterPro" id="IPR036890">
    <property type="entry name" value="HATPase_C_sf"/>
</dbReference>
<dbReference type="Pfam" id="PF00072">
    <property type="entry name" value="Response_reg"/>
    <property type="match status" value="1"/>
</dbReference>
<feature type="transmembrane region" description="Helical" evidence="9">
    <location>
        <begin position="297"/>
        <end position="320"/>
    </location>
</feature>
<dbReference type="InterPro" id="IPR011006">
    <property type="entry name" value="CheY-like_superfamily"/>
</dbReference>
<dbReference type="GO" id="GO:0000155">
    <property type="term" value="F:phosphorelay sensor kinase activity"/>
    <property type="evidence" value="ECO:0007669"/>
    <property type="project" value="InterPro"/>
</dbReference>
<dbReference type="CDD" id="cd17546">
    <property type="entry name" value="REC_hyHK_CKI1_RcsC-like"/>
    <property type="match status" value="1"/>
</dbReference>
<evidence type="ECO:0000256" key="6">
    <source>
        <dbReference type="ARBA" id="ARBA00023170"/>
    </source>
</evidence>
<dbReference type="PROSITE" id="PS50110">
    <property type="entry name" value="RESPONSE_REGULATORY"/>
    <property type="match status" value="1"/>
</dbReference>
<feature type="domain" description="Response regulatory" evidence="11">
    <location>
        <begin position="901"/>
        <end position="1032"/>
    </location>
</feature>
<evidence type="ECO:0000313" key="13">
    <source>
        <dbReference type="Proteomes" id="UP000187406"/>
    </source>
</evidence>
<keyword evidence="9" id="KW-0472">Membrane</keyword>
<keyword evidence="4 7" id="KW-0597">Phosphoprotein</keyword>
<evidence type="ECO:0000256" key="7">
    <source>
        <dbReference type="PROSITE-ProRule" id="PRU00169"/>
    </source>
</evidence>
<evidence type="ECO:0000256" key="2">
    <source>
        <dbReference type="ARBA" id="ARBA00004477"/>
    </source>
</evidence>
<accession>A0A1Q3D4T9</accession>
<dbReference type="Gene3D" id="3.30.565.10">
    <property type="entry name" value="Histidine kinase-like ATPase, C-terminal domain"/>
    <property type="match status" value="1"/>
</dbReference>
<dbReference type="EC" id="2.7.13.3" evidence="3"/>
<comment type="catalytic activity">
    <reaction evidence="1">
        <text>ATP + protein L-histidine = ADP + protein N-phospho-L-histidine.</text>
        <dbReference type="EC" id="2.7.13.3"/>
    </reaction>
</comment>
<sequence length="1036" mass="115430">KGVSLEAHAVRNKSLSEIETTSRLLPTFNTSAINLARSLSSFLNGTELSFTTIQTRVAPSLFLVLSTIPHVSLVSYTGIDGLLFSYYKNEDQLFAVYSNTSFSPYCYTQPVNRDTGNIYGDAVASKSMVSVNSSWFQQSLNSTGVYSSLGTGWDGAQNSMFLYTVAMDGRGLITLGFPAKGVIEHFAALDFHGGHFHLATADGNVIMQTTLPNAQILVYNNTVSVQTLKPNGDLGVHSNNYSCKSDDNNFVFFNLKIMGIRHKFYCSCLQITGIPTVYVLAYSRNHLVDLVHRNSKLSLALLVLMFVTIFISLGTFIFLIARAAKREMFLCASLIKQMNATEQAERKSMNKSKAFANANHDVRGSLAAITGLIDLCHQNANPKSEIEENLVQMKTCTKDLLVILNSVLEMSRIEAGKVDLEEEEFNMAQLLQDVVDLFYPVGMKKGIDVVLDCDESILKASLVRGDRVKLKQILSNLVNNAIKFTSEGHVSVRGVIKKRSFENDIIASNQNVLLKCLSRMFYKNKEGFNDLDALRTVKQNPHLTEFEFEVDDTGRGIPKDKQASIFEDFCQVKETALEQEGSGLGLGIVQSLVRLMHGEIRIVEKEPGERGCRFKFNIFLTACEPELADSDEESPRMNNDNGFHQHFQLFRAPSPKPDGSHVVLLILGDERKRVLKKCIENLNIKVTIMKQGKNLHQELERIKRKLDSPRHSHSGKPESSSVEYKSRSGSVDYGSGGNDGHLIIKDGNEHVLPHFKKSNSRSLSGFTILVIDTDAGEFSELSSAVANFRKDIPGSIYKVVWLCNPFKRNGDEERLALPCDCVVNKPLHGSRLYQVIGLLRKETSMNNIMKLKIGATAQEVQNSLESNCPVVEAPKPSNSQDNSPQKIVMHAGDEKNLNGKKILLVEDFEIMCMLTTASLRKLGANVEVCKNGKEAVDQMCKVFSVLREMGYSTPLPYDYILMDCEMPIMNGFEATRLIRMEAERYDFHIPIIGLTGHTTPEETRKIVEAGMDFHLTKPLDVKKLLEVIQSIDGKQV</sequence>
<dbReference type="Pfam" id="PF02518">
    <property type="entry name" value="HATPase_c"/>
    <property type="match status" value="1"/>
</dbReference>
<organism evidence="12 13">
    <name type="scientific">Cephalotus follicularis</name>
    <name type="common">Albany pitcher plant</name>
    <dbReference type="NCBI Taxonomy" id="3775"/>
    <lineage>
        <taxon>Eukaryota</taxon>
        <taxon>Viridiplantae</taxon>
        <taxon>Streptophyta</taxon>
        <taxon>Embryophyta</taxon>
        <taxon>Tracheophyta</taxon>
        <taxon>Spermatophyta</taxon>
        <taxon>Magnoliopsida</taxon>
        <taxon>eudicotyledons</taxon>
        <taxon>Gunneridae</taxon>
        <taxon>Pentapetalae</taxon>
        <taxon>rosids</taxon>
        <taxon>fabids</taxon>
        <taxon>Oxalidales</taxon>
        <taxon>Cephalotaceae</taxon>
        <taxon>Cephalotus</taxon>
    </lineage>
</organism>
<evidence type="ECO:0000256" key="9">
    <source>
        <dbReference type="SAM" id="Phobius"/>
    </source>
</evidence>
<proteinExistence type="predicted"/>
<dbReference type="InterPro" id="IPR003661">
    <property type="entry name" value="HisK_dim/P_dom"/>
</dbReference>
<dbReference type="AlphaFoldDB" id="A0A1Q3D4T9"/>
<feature type="non-terminal residue" evidence="12">
    <location>
        <position position="1036"/>
    </location>
</feature>
<keyword evidence="5" id="KW-0256">Endoplasmic reticulum</keyword>
<dbReference type="PRINTS" id="PR00344">
    <property type="entry name" value="BCTRLSENSOR"/>
</dbReference>
<gene>
    <name evidence="12" type="ORF">CFOL_v3_30905</name>
</gene>
<evidence type="ECO:0000259" key="11">
    <source>
        <dbReference type="PROSITE" id="PS50110"/>
    </source>
</evidence>
<comment type="caution">
    <text evidence="12">The sequence shown here is derived from an EMBL/GenBank/DDBJ whole genome shotgun (WGS) entry which is preliminary data.</text>
</comment>
<dbReference type="SMART" id="SM00388">
    <property type="entry name" value="HisKA"/>
    <property type="match status" value="1"/>
</dbReference>
<dbReference type="InterPro" id="IPR003594">
    <property type="entry name" value="HATPase_dom"/>
</dbReference>
<feature type="non-terminal residue" evidence="12">
    <location>
        <position position="1"/>
    </location>
</feature>
<dbReference type="PANTHER" id="PTHR43719">
    <property type="entry name" value="TWO-COMPONENT HISTIDINE KINASE"/>
    <property type="match status" value="1"/>
</dbReference>
<protein>
    <recommendedName>
        <fullName evidence="3">histidine kinase</fullName>
        <ecNumber evidence="3">2.7.13.3</ecNumber>
    </recommendedName>
</protein>
<comment type="subcellular location">
    <subcellularLocation>
        <location evidence="2">Endoplasmic reticulum membrane</location>
        <topology evidence="2">Multi-pass membrane protein</topology>
    </subcellularLocation>
</comment>
<keyword evidence="13" id="KW-1185">Reference proteome</keyword>
<dbReference type="SUPFAM" id="SSF55874">
    <property type="entry name" value="ATPase domain of HSP90 chaperone/DNA topoisomerase II/histidine kinase"/>
    <property type="match status" value="1"/>
</dbReference>
<keyword evidence="6" id="KW-0675">Receptor</keyword>
<evidence type="ECO:0000256" key="8">
    <source>
        <dbReference type="SAM" id="MobiDB-lite"/>
    </source>
</evidence>
<dbReference type="InParanoid" id="A0A1Q3D4T9"/>
<dbReference type="InterPro" id="IPR004358">
    <property type="entry name" value="Sig_transdc_His_kin-like_C"/>
</dbReference>
<dbReference type="InterPro" id="IPR005467">
    <property type="entry name" value="His_kinase_dom"/>
</dbReference>
<keyword evidence="9" id="KW-1133">Transmembrane helix</keyword>
<dbReference type="InterPro" id="IPR001789">
    <property type="entry name" value="Sig_transdc_resp-reg_receiver"/>
</dbReference>
<dbReference type="InterPro" id="IPR050956">
    <property type="entry name" value="2C_system_His_kinase"/>
</dbReference>
<reference evidence="13" key="1">
    <citation type="submission" date="2016-04" db="EMBL/GenBank/DDBJ databases">
        <title>Cephalotus genome sequencing.</title>
        <authorList>
            <person name="Fukushima K."/>
            <person name="Hasebe M."/>
            <person name="Fang X."/>
        </authorList>
    </citation>
    <scope>NUCLEOTIDE SEQUENCE [LARGE SCALE GENOMIC DNA]</scope>
    <source>
        <strain evidence="13">cv. St1</strain>
    </source>
</reference>
<feature type="region of interest" description="Disordered" evidence="8">
    <location>
        <begin position="703"/>
        <end position="730"/>
    </location>
</feature>
<dbReference type="SMART" id="SM00387">
    <property type="entry name" value="HATPase_c"/>
    <property type="match status" value="1"/>
</dbReference>
<dbReference type="STRING" id="3775.A0A1Q3D4T9"/>
<evidence type="ECO:0000256" key="4">
    <source>
        <dbReference type="ARBA" id="ARBA00022553"/>
    </source>
</evidence>
<dbReference type="PROSITE" id="PS50109">
    <property type="entry name" value="HIS_KIN"/>
    <property type="match status" value="1"/>
</dbReference>
<dbReference type="PANTHER" id="PTHR43719:SF50">
    <property type="entry name" value="HISTIDINE KINASE CKI1-LIKE ISOFORM X1"/>
    <property type="match status" value="1"/>
</dbReference>
<feature type="compositionally biased region" description="Polar residues" evidence="8">
    <location>
        <begin position="717"/>
        <end position="729"/>
    </location>
</feature>
<feature type="domain" description="Histidine kinase" evidence="10">
    <location>
        <begin position="357"/>
        <end position="622"/>
    </location>
</feature>
<dbReference type="SUPFAM" id="SSF52172">
    <property type="entry name" value="CheY-like"/>
    <property type="match status" value="1"/>
</dbReference>
<dbReference type="Pfam" id="PF00512">
    <property type="entry name" value="HisKA"/>
    <property type="match status" value="1"/>
</dbReference>
<dbReference type="InterPro" id="IPR036097">
    <property type="entry name" value="HisK_dim/P_sf"/>
</dbReference>
<dbReference type="Proteomes" id="UP000187406">
    <property type="component" value="Unassembled WGS sequence"/>
</dbReference>
<evidence type="ECO:0000259" key="10">
    <source>
        <dbReference type="PROSITE" id="PS50109"/>
    </source>
</evidence>
<keyword evidence="9" id="KW-0812">Transmembrane</keyword>
<feature type="modified residue" description="4-aspartylphosphate" evidence="7">
    <location>
        <position position="963"/>
    </location>
</feature>
<dbReference type="Gene3D" id="3.40.50.2300">
    <property type="match status" value="1"/>
</dbReference>